<reference evidence="1 2" key="1">
    <citation type="submission" date="2019-02" db="EMBL/GenBank/DDBJ databases">
        <title>Opniocepnalus argus genome.</title>
        <authorList>
            <person name="Zhou C."/>
            <person name="Xiao S."/>
        </authorList>
    </citation>
    <scope>NUCLEOTIDE SEQUENCE [LARGE SCALE GENOMIC DNA]</scope>
    <source>
        <strain evidence="1">OARG1902GOOAL</strain>
        <tissue evidence="1">Muscle</tissue>
    </source>
</reference>
<protein>
    <submittedName>
        <fullName evidence="1">Uncharacterized protein</fullName>
    </submittedName>
</protein>
<name>A0A6G1QR77_CHAAH</name>
<dbReference type="EMBL" id="CM015732">
    <property type="protein sequence ID" value="KAF3705055.1"/>
    <property type="molecule type" value="Genomic_DNA"/>
</dbReference>
<organism evidence="1 2">
    <name type="scientific">Channa argus</name>
    <name type="common">Northern snakehead</name>
    <name type="synonym">Ophicephalus argus</name>
    <dbReference type="NCBI Taxonomy" id="215402"/>
    <lineage>
        <taxon>Eukaryota</taxon>
        <taxon>Metazoa</taxon>
        <taxon>Chordata</taxon>
        <taxon>Craniata</taxon>
        <taxon>Vertebrata</taxon>
        <taxon>Euteleostomi</taxon>
        <taxon>Actinopterygii</taxon>
        <taxon>Neopterygii</taxon>
        <taxon>Teleostei</taxon>
        <taxon>Neoteleostei</taxon>
        <taxon>Acanthomorphata</taxon>
        <taxon>Anabantaria</taxon>
        <taxon>Anabantiformes</taxon>
        <taxon>Channoidei</taxon>
        <taxon>Channidae</taxon>
        <taxon>Channa</taxon>
    </lineage>
</organism>
<proteinExistence type="predicted"/>
<gene>
    <name evidence="1" type="ORF">EXN66_Car020746</name>
</gene>
<sequence length="59" mass="6479">MARMSHFTNAKAAAIRATTHLRLYGQLASGLLDFENHVNHARTQTHTSGRKCTVEAANT</sequence>
<evidence type="ECO:0000313" key="2">
    <source>
        <dbReference type="Proteomes" id="UP000503349"/>
    </source>
</evidence>
<evidence type="ECO:0000313" key="1">
    <source>
        <dbReference type="EMBL" id="KAF3705055.1"/>
    </source>
</evidence>
<reference evidence="2" key="2">
    <citation type="submission" date="2019-02" db="EMBL/GenBank/DDBJ databases">
        <title>Opniocepnalus argus Var Kimnra genome.</title>
        <authorList>
            <person name="Zhou C."/>
            <person name="Xiao S."/>
        </authorList>
    </citation>
    <scope>NUCLEOTIDE SEQUENCE [LARGE SCALE GENOMIC DNA]</scope>
</reference>
<keyword evidence="2" id="KW-1185">Reference proteome</keyword>
<accession>A0A6G1QR77</accession>
<dbReference type="Proteomes" id="UP000503349">
    <property type="component" value="Chromosome 21"/>
</dbReference>
<dbReference type="AlphaFoldDB" id="A0A6G1QR77"/>